<gene>
    <name evidence="6" type="ORF">BGZ99_009359</name>
</gene>
<dbReference type="InterPro" id="IPR056880">
    <property type="entry name" value="OB_MEIOB_N"/>
</dbReference>
<sequence>MDRHHFNPYSRTPLRAHPGFPNATHPISATSQERRVSVPAMYHPYSSYGAVPPPVEVYSTQKQGATPTYSVQALKTFAPRQMSFTPDAAMVPIQSLRLEKSFVRVSGRIVRAPEVKAFPDRGDSQKLRWIQSFTIKDDLDTIDVKFWHKTQDHLDSYSFIFLNQVVHIWTDDVKINTSTNSATVGLTARGPATSSPFCLSLSENKIGHRIDLGSEVEMASMFKTALGANAGGIVSCVSIKQVLSALQAIGGQRFNLVICVKKMVSSGIIKSKNGPLVKTLLTVFDAQGQEASMVMWGDTLASVAQTWVPLSTRAQVDLYNMQPQIKVGYQTHIQVDPACKNVEVSGRVFN</sequence>
<evidence type="ECO:0000256" key="2">
    <source>
        <dbReference type="ARBA" id="ARBA00023254"/>
    </source>
</evidence>
<dbReference type="GO" id="GO:0000712">
    <property type="term" value="P:resolution of meiotic recombination intermediates"/>
    <property type="evidence" value="ECO:0007669"/>
    <property type="project" value="TreeGrafter"/>
</dbReference>
<evidence type="ECO:0000256" key="3">
    <source>
        <dbReference type="ARBA" id="ARBA00038329"/>
    </source>
</evidence>
<accession>A0A9P6R4N9</accession>
<evidence type="ECO:0000313" key="6">
    <source>
        <dbReference type="EMBL" id="KAG0312641.1"/>
    </source>
</evidence>
<feature type="region of interest" description="Disordered" evidence="4">
    <location>
        <begin position="1"/>
        <end position="32"/>
    </location>
</feature>
<feature type="domain" description="MEIOB-like N-terminal" evidence="5">
    <location>
        <begin position="90"/>
        <end position="207"/>
    </location>
</feature>
<dbReference type="Gene3D" id="2.40.50.140">
    <property type="entry name" value="Nucleic acid-binding proteins"/>
    <property type="match status" value="1"/>
</dbReference>
<comment type="similarity">
    <text evidence="3">Belongs to the MEIOB family.</text>
</comment>
<dbReference type="GO" id="GO:0003697">
    <property type="term" value="F:single-stranded DNA binding"/>
    <property type="evidence" value="ECO:0007669"/>
    <property type="project" value="TreeGrafter"/>
</dbReference>
<dbReference type="InterPro" id="IPR012340">
    <property type="entry name" value="NA-bd_OB-fold"/>
</dbReference>
<evidence type="ECO:0000313" key="7">
    <source>
        <dbReference type="Proteomes" id="UP000738325"/>
    </source>
</evidence>
<keyword evidence="2" id="KW-0469">Meiosis</keyword>
<dbReference type="OrthoDB" id="3248508at2759"/>
<dbReference type="Pfam" id="PF24903">
    <property type="entry name" value="OB_MEIOB_N"/>
    <property type="match status" value="1"/>
</dbReference>
<evidence type="ECO:0000256" key="4">
    <source>
        <dbReference type="SAM" id="MobiDB-lite"/>
    </source>
</evidence>
<organism evidence="6 7">
    <name type="scientific">Dissophora globulifera</name>
    <dbReference type="NCBI Taxonomy" id="979702"/>
    <lineage>
        <taxon>Eukaryota</taxon>
        <taxon>Fungi</taxon>
        <taxon>Fungi incertae sedis</taxon>
        <taxon>Mucoromycota</taxon>
        <taxon>Mortierellomycotina</taxon>
        <taxon>Mortierellomycetes</taxon>
        <taxon>Mortierellales</taxon>
        <taxon>Mortierellaceae</taxon>
        <taxon>Dissophora</taxon>
    </lineage>
</organism>
<dbReference type="EMBL" id="JAAAIP010000791">
    <property type="protein sequence ID" value="KAG0312641.1"/>
    <property type="molecule type" value="Genomic_DNA"/>
</dbReference>
<dbReference type="PANTHER" id="PTHR21166:SF2">
    <property type="entry name" value="CELL DIVISION CONTROL PROTEIN 24 OB DOMAIN-CONTAINING PROTEIN-RELATED"/>
    <property type="match status" value="1"/>
</dbReference>
<dbReference type="GO" id="GO:0008310">
    <property type="term" value="F:single-stranded DNA 3'-5' DNA exonuclease activity"/>
    <property type="evidence" value="ECO:0007669"/>
    <property type="project" value="TreeGrafter"/>
</dbReference>
<keyword evidence="7" id="KW-1185">Reference proteome</keyword>
<evidence type="ECO:0000256" key="1">
    <source>
        <dbReference type="ARBA" id="ARBA00023125"/>
    </source>
</evidence>
<dbReference type="AlphaFoldDB" id="A0A9P6R4N9"/>
<protein>
    <recommendedName>
        <fullName evidence="5">MEIOB-like N-terminal domain-containing protein</fullName>
    </recommendedName>
</protein>
<comment type="caution">
    <text evidence="6">The sequence shown here is derived from an EMBL/GenBank/DDBJ whole genome shotgun (WGS) entry which is preliminary data.</text>
</comment>
<dbReference type="Proteomes" id="UP000738325">
    <property type="component" value="Unassembled WGS sequence"/>
</dbReference>
<reference evidence="6" key="1">
    <citation type="journal article" date="2020" name="Fungal Divers.">
        <title>Resolving the Mortierellaceae phylogeny through synthesis of multi-gene phylogenetics and phylogenomics.</title>
        <authorList>
            <person name="Vandepol N."/>
            <person name="Liber J."/>
            <person name="Desiro A."/>
            <person name="Na H."/>
            <person name="Kennedy M."/>
            <person name="Barry K."/>
            <person name="Grigoriev I.V."/>
            <person name="Miller A.N."/>
            <person name="O'Donnell K."/>
            <person name="Stajich J.E."/>
            <person name="Bonito G."/>
        </authorList>
    </citation>
    <scope>NUCLEOTIDE SEQUENCE</scope>
    <source>
        <strain evidence="6">REB-010B</strain>
    </source>
</reference>
<keyword evidence="1" id="KW-0238">DNA-binding</keyword>
<name>A0A9P6R4N9_9FUNG</name>
<evidence type="ECO:0000259" key="5">
    <source>
        <dbReference type="Pfam" id="PF24903"/>
    </source>
</evidence>
<dbReference type="PANTHER" id="PTHR21166">
    <property type="entry name" value="CELL DIVISION CONTROL PROTEIN 24 OB DOMAIN-CONTAINING PROTEIN-RELATED"/>
    <property type="match status" value="1"/>
</dbReference>
<proteinExistence type="inferred from homology"/>
<dbReference type="InterPro" id="IPR052469">
    <property type="entry name" value="MEIOB"/>
</dbReference>